<evidence type="ECO:0000259" key="3">
    <source>
        <dbReference type="Pfam" id="PF13579"/>
    </source>
</evidence>
<dbReference type="CDD" id="cd03794">
    <property type="entry name" value="GT4_WbuB-like"/>
    <property type="match status" value="1"/>
</dbReference>
<dbReference type="Proteomes" id="UP000738431">
    <property type="component" value="Chromosome"/>
</dbReference>
<dbReference type="SUPFAM" id="SSF53756">
    <property type="entry name" value="UDP-Glycosyltransferase/glycogen phosphorylase"/>
    <property type="match status" value="1"/>
</dbReference>
<gene>
    <name evidence="4" type="ORF">K1X11_003600</name>
</gene>
<evidence type="ECO:0000259" key="2">
    <source>
        <dbReference type="Pfam" id="PF00534"/>
    </source>
</evidence>
<reference evidence="4 5" key="2">
    <citation type="submission" date="2023-12" db="EMBL/GenBank/DDBJ databases">
        <title>Description of an unclassified Opitutus bacterium of Verrucomicrobiota.</title>
        <authorList>
            <person name="Zhang D.-F."/>
        </authorList>
    </citation>
    <scope>NUCLEOTIDE SEQUENCE [LARGE SCALE GENOMIC DNA]</scope>
    <source>
        <strain evidence="4 5">WL0086</strain>
    </source>
</reference>
<dbReference type="Pfam" id="PF00534">
    <property type="entry name" value="Glycos_transf_1"/>
    <property type="match status" value="1"/>
</dbReference>
<evidence type="ECO:0000313" key="5">
    <source>
        <dbReference type="Proteomes" id="UP000738431"/>
    </source>
</evidence>
<dbReference type="InterPro" id="IPR028098">
    <property type="entry name" value="Glyco_trans_4-like_N"/>
</dbReference>
<accession>A0ABZ1CAD7</accession>
<dbReference type="Pfam" id="PF13579">
    <property type="entry name" value="Glyco_trans_4_4"/>
    <property type="match status" value="1"/>
</dbReference>
<reference evidence="4 5" key="1">
    <citation type="submission" date="2021-08" db="EMBL/GenBank/DDBJ databases">
        <authorList>
            <person name="Zhang D."/>
            <person name="Zhang A."/>
            <person name="Wang L."/>
        </authorList>
    </citation>
    <scope>NUCLEOTIDE SEQUENCE [LARGE SCALE GENOMIC DNA]</scope>
    <source>
        <strain evidence="4 5">WL0086</strain>
    </source>
</reference>
<sequence length="410" mass="45272">MSRLLFINRFYRPSSVATAQLLTDMAEQLAGRGQDVSVLTSRLDDQAPTDSVENGVRLLRVRGTRWGNSGNVVAHAIDLLTFALVAVFKAVRSVGRGDMVVIMTDPPLLGLLLQPMLRLRGARIVHWIQDIYPEVIQRVSGSNAARWLAGPRNRMWRNADACITLGEDMARLAHQADVPANRIHLLPNWAPDGVERLAPERATELRREWGLEGKFVILYFGNFGRVHALDQILDLADELRDDRRVSFCLVGPGPQKAALETAATNRGLTAVRFHPAQPRERRSEILALGDVHLVTLKAGCEDVVFPSKLYGICAAGHPVLFIGPPDCEFAQLIQERGLGLNGDPSSMPKLAEQIRKWVEDPSQAKTHAAAAHHFYVTEGNAQVAAERWLQIMARIEALHTSAGLKPSSTR</sequence>
<dbReference type="EMBL" id="CP139781">
    <property type="protein sequence ID" value="WRQ88473.1"/>
    <property type="molecule type" value="Genomic_DNA"/>
</dbReference>
<dbReference type="PANTHER" id="PTHR46401:SF2">
    <property type="entry name" value="GLYCOSYLTRANSFERASE WBBK-RELATED"/>
    <property type="match status" value="1"/>
</dbReference>
<dbReference type="Gene3D" id="3.40.50.2000">
    <property type="entry name" value="Glycogen Phosphorylase B"/>
    <property type="match status" value="2"/>
</dbReference>
<protein>
    <submittedName>
        <fullName evidence="4">Glycosyltransferase family 4 protein</fullName>
    </submittedName>
</protein>
<proteinExistence type="predicted"/>
<dbReference type="PANTHER" id="PTHR46401">
    <property type="entry name" value="GLYCOSYLTRANSFERASE WBBK-RELATED"/>
    <property type="match status" value="1"/>
</dbReference>
<dbReference type="InterPro" id="IPR001296">
    <property type="entry name" value="Glyco_trans_1"/>
</dbReference>
<name>A0ABZ1CAD7_9BACT</name>
<evidence type="ECO:0000313" key="4">
    <source>
        <dbReference type="EMBL" id="WRQ88473.1"/>
    </source>
</evidence>
<keyword evidence="1" id="KW-0808">Transferase</keyword>
<dbReference type="RefSeq" id="WP_221032909.1">
    <property type="nucleotide sequence ID" value="NZ_CP139781.1"/>
</dbReference>
<keyword evidence="5" id="KW-1185">Reference proteome</keyword>
<evidence type="ECO:0000256" key="1">
    <source>
        <dbReference type="ARBA" id="ARBA00022679"/>
    </source>
</evidence>
<feature type="domain" description="Glycosyl transferase family 1" evidence="2">
    <location>
        <begin position="204"/>
        <end position="366"/>
    </location>
</feature>
<organism evidence="4 5">
    <name type="scientific">Actomonas aquatica</name>
    <dbReference type="NCBI Taxonomy" id="2866162"/>
    <lineage>
        <taxon>Bacteria</taxon>
        <taxon>Pseudomonadati</taxon>
        <taxon>Verrucomicrobiota</taxon>
        <taxon>Opitutia</taxon>
        <taxon>Opitutales</taxon>
        <taxon>Opitutaceae</taxon>
        <taxon>Actomonas</taxon>
    </lineage>
</organism>
<feature type="domain" description="Glycosyltransferase subfamily 4-like N-terminal" evidence="3">
    <location>
        <begin position="22"/>
        <end position="189"/>
    </location>
</feature>